<keyword evidence="4" id="KW-1185">Reference proteome</keyword>
<feature type="compositionally biased region" description="Low complexity" evidence="1">
    <location>
        <begin position="117"/>
        <end position="137"/>
    </location>
</feature>
<keyword evidence="2" id="KW-0472">Membrane</keyword>
<organism evidence="3 4">
    <name type="scientific">Candida boidinii</name>
    <name type="common">Yeast</name>
    <dbReference type="NCBI Taxonomy" id="5477"/>
    <lineage>
        <taxon>Eukaryota</taxon>
        <taxon>Fungi</taxon>
        <taxon>Dikarya</taxon>
        <taxon>Ascomycota</taxon>
        <taxon>Saccharomycotina</taxon>
        <taxon>Pichiomycetes</taxon>
        <taxon>Pichiales</taxon>
        <taxon>Pichiaceae</taxon>
        <taxon>Ogataea</taxon>
        <taxon>Ogataea/Candida clade</taxon>
    </lineage>
</organism>
<dbReference type="Pfam" id="PF12751">
    <property type="entry name" value="Vac7"/>
    <property type="match status" value="1"/>
</dbReference>
<dbReference type="GO" id="GO:1903778">
    <property type="term" value="P:protein localization to vacuolar membrane"/>
    <property type="evidence" value="ECO:0007669"/>
    <property type="project" value="TreeGrafter"/>
</dbReference>
<sequence>MNNSTTSVQNSSILPNQQQIPFQQQSIHAQPSIQQLQNQSRNDTSDESGCVSNQLRQEAPNQLRQITSRIFDSKGTAPRRYSGIDEGTDYLDDFDIDDEEFLGDMHQQLLPNMRYMNGSNNTNNLDTPNDNNNNNHGNHSRNDHYNQYNFMNNHPLRHMSSFANYDSVAADCYSPIQRQQQKYYNSLDNHDPDDLQEYSINSGYISNFDDVNNGINGFPPLLNNGVNNNANNILANKIMRKRRQDMYFSPHNFRSTRSKRIQQVKNFCYTAGFVIILLFLVFLSFMSGFLLATTKELQDTKVDKIFDIIISQEELVFNLEVESFNPGLFGISIVDVELDVFAKTKFVDPSLWYSDPSCSYDMKTLGDPASNYNIDNSKELEEDKSLSFAELGSGTTKPFYTVMLGSVNQLDIPLHFHGGFFTRQKSSGVTEIKIKDPCRTNHDDDDDGGGGGDGGNGGEGEGEDDDAIHVFGNNYHAGHLQKHVQVSSSCDISDIPDKQWLDISRHPFELIIRGLLKYSLQFSSTNQTVGINASIQVNTKDSGTKKTIGDVYYS</sequence>
<dbReference type="GO" id="GO:0000011">
    <property type="term" value="P:vacuole inheritance"/>
    <property type="evidence" value="ECO:0007669"/>
    <property type="project" value="TreeGrafter"/>
</dbReference>
<name>A0A9W6WGV0_CANBO</name>
<dbReference type="GO" id="GO:0000329">
    <property type="term" value="C:fungal-type vacuole membrane"/>
    <property type="evidence" value="ECO:0007669"/>
    <property type="project" value="TreeGrafter"/>
</dbReference>
<gene>
    <name evidence="3" type="ORF">Cboi02_000305600</name>
</gene>
<dbReference type="PANTHER" id="PTHR28258">
    <property type="entry name" value="VACUOLAR SEGREGATION PROTEIN 7"/>
    <property type="match status" value="1"/>
</dbReference>
<dbReference type="GO" id="GO:0070772">
    <property type="term" value="C:PAS complex"/>
    <property type="evidence" value="ECO:0007669"/>
    <property type="project" value="TreeGrafter"/>
</dbReference>
<feature type="compositionally biased region" description="Polar residues" evidence="1">
    <location>
        <begin position="31"/>
        <end position="42"/>
    </location>
</feature>
<feature type="region of interest" description="Disordered" evidence="1">
    <location>
        <begin position="435"/>
        <end position="469"/>
    </location>
</feature>
<accession>A0A9W6WGV0</accession>
<dbReference type="PANTHER" id="PTHR28258:SF1">
    <property type="entry name" value="VACUOLAR SEGREGATION PROTEIN 7"/>
    <property type="match status" value="1"/>
</dbReference>
<feature type="transmembrane region" description="Helical" evidence="2">
    <location>
        <begin position="267"/>
        <end position="292"/>
    </location>
</feature>
<feature type="compositionally biased region" description="Gly residues" evidence="1">
    <location>
        <begin position="449"/>
        <end position="459"/>
    </location>
</feature>
<feature type="compositionally biased region" description="Polar residues" evidence="1">
    <location>
        <begin position="50"/>
        <end position="70"/>
    </location>
</feature>
<protein>
    <submittedName>
        <fullName evidence="3">Unnamed protein product</fullName>
    </submittedName>
</protein>
<evidence type="ECO:0000313" key="4">
    <source>
        <dbReference type="Proteomes" id="UP001165120"/>
    </source>
</evidence>
<evidence type="ECO:0000313" key="3">
    <source>
        <dbReference type="EMBL" id="GME71036.1"/>
    </source>
</evidence>
<dbReference type="GO" id="GO:0010513">
    <property type="term" value="P:positive regulation of phosphatidylinositol biosynthetic process"/>
    <property type="evidence" value="ECO:0007669"/>
    <property type="project" value="TreeGrafter"/>
</dbReference>
<feature type="region of interest" description="Disordered" evidence="1">
    <location>
        <begin position="24"/>
        <end position="90"/>
    </location>
</feature>
<proteinExistence type="predicted"/>
<dbReference type="InterPro" id="IPR024260">
    <property type="entry name" value="Vac7"/>
</dbReference>
<dbReference type="EMBL" id="BSXN01000995">
    <property type="protein sequence ID" value="GME71036.1"/>
    <property type="molecule type" value="Genomic_DNA"/>
</dbReference>
<dbReference type="AlphaFoldDB" id="A0A9W6WGV0"/>
<keyword evidence="2" id="KW-1133">Transmembrane helix</keyword>
<reference evidence="3" key="1">
    <citation type="submission" date="2023-04" db="EMBL/GenBank/DDBJ databases">
        <title>Candida boidinii NBRC 10035.</title>
        <authorList>
            <person name="Ichikawa N."/>
            <person name="Sato H."/>
            <person name="Tonouchi N."/>
        </authorList>
    </citation>
    <scope>NUCLEOTIDE SEQUENCE</scope>
    <source>
        <strain evidence="3">NBRC 10035</strain>
    </source>
</reference>
<evidence type="ECO:0000256" key="1">
    <source>
        <dbReference type="SAM" id="MobiDB-lite"/>
    </source>
</evidence>
<keyword evidence="2" id="KW-0812">Transmembrane</keyword>
<comment type="caution">
    <text evidence="3">The sequence shown here is derived from an EMBL/GenBank/DDBJ whole genome shotgun (WGS) entry which is preliminary data.</text>
</comment>
<evidence type="ECO:0000256" key="2">
    <source>
        <dbReference type="SAM" id="Phobius"/>
    </source>
</evidence>
<feature type="region of interest" description="Disordered" evidence="1">
    <location>
        <begin position="117"/>
        <end position="143"/>
    </location>
</feature>
<dbReference type="Proteomes" id="UP001165120">
    <property type="component" value="Unassembled WGS sequence"/>
</dbReference>